<protein>
    <submittedName>
        <fullName evidence="2">Uncharacterized protein</fullName>
    </submittedName>
</protein>
<name>A0A6M3LYA9_9ZZZZ</name>
<feature type="transmembrane region" description="Helical" evidence="1">
    <location>
        <begin position="59"/>
        <end position="78"/>
    </location>
</feature>
<accession>A0A6M3LYA9</accession>
<sequence>MIEADKIPLNCGQGEHACAAMASLQGSALWFIAWIVAAGFIGALTARAMGKKRKAVREAIYALCVLVGMVLAVLHYLGKLPM</sequence>
<feature type="transmembrane region" description="Helical" evidence="1">
    <location>
        <begin position="28"/>
        <end position="47"/>
    </location>
</feature>
<keyword evidence="1" id="KW-1133">Transmembrane helix</keyword>
<evidence type="ECO:0000313" key="2">
    <source>
        <dbReference type="EMBL" id="QJA99803.1"/>
    </source>
</evidence>
<evidence type="ECO:0000256" key="1">
    <source>
        <dbReference type="SAM" id="Phobius"/>
    </source>
</evidence>
<reference evidence="2" key="1">
    <citation type="submission" date="2020-03" db="EMBL/GenBank/DDBJ databases">
        <title>The deep terrestrial virosphere.</title>
        <authorList>
            <person name="Holmfeldt K."/>
            <person name="Nilsson E."/>
            <person name="Simone D."/>
            <person name="Lopez-Fernandez M."/>
            <person name="Wu X."/>
            <person name="de Brujin I."/>
            <person name="Lundin D."/>
            <person name="Andersson A."/>
            <person name="Bertilsson S."/>
            <person name="Dopson M."/>
        </authorList>
    </citation>
    <scope>NUCLEOTIDE SEQUENCE</scope>
    <source>
        <strain evidence="2">MM171A00884</strain>
        <strain evidence="3">MM171B00661</strain>
    </source>
</reference>
<dbReference type="AlphaFoldDB" id="A0A6M3LYA9"/>
<keyword evidence="1" id="KW-0812">Transmembrane</keyword>
<gene>
    <name evidence="2" type="ORF">MM171A00884_0015</name>
    <name evidence="3" type="ORF">MM171B00661_0015</name>
</gene>
<dbReference type="EMBL" id="MT143850">
    <property type="protein sequence ID" value="QJB03536.1"/>
    <property type="molecule type" value="Genomic_DNA"/>
</dbReference>
<dbReference type="EMBL" id="MT143668">
    <property type="protein sequence ID" value="QJA99803.1"/>
    <property type="molecule type" value="Genomic_DNA"/>
</dbReference>
<organism evidence="2">
    <name type="scientific">viral metagenome</name>
    <dbReference type="NCBI Taxonomy" id="1070528"/>
    <lineage>
        <taxon>unclassified sequences</taxon>
        <taxon>metagenomes</taxon>
        <taxon>organismal metagenomes</taxon>
    </lineage>
</organism>
<proteinExistence type="predicted"/>
<keyword evidence="1" id="KW-0472">Membrane</keyword>
<evidence type="ECO:0000313" key="3">
    <source>
        <dbReference type="EMBL" id="QJB03536.1"/>
    </source>
</evidence>